<dbReference type="Proteomes" id="UP000289856">
    <property type="component" value="Chromosome"/>
</dbReference>
<dbReference type="InterPro" id="IPR005754">
    <property type="entry name" value="Sortase"/>
</dbReference>
<proteinExistence type="predicted"/>
<feature type="active site" description="Acyl-thioester intermediate" evidence="2">
    <location>
        <position position="236"/>
    </location>
</feature>
<protein>
    <submittedName>
        <fullName evidence="3">SrtB family sortase</fullName>
    </submittedName>
</protein>
<reference evidence="3 4" key="1">
    <citation type="submission" date="2019-01" db="EMBL/GenBank/DDBJ databases">
        <title>Complete genome sequence of Cohnella hallensis HS21 isolated from Korean fir (Abies koreana) rhizospheric soil.</title>
        <authorList>
            <person name="Jiang L."/>
            <person name="Kang S.W."/>
            <person name="Kim S."/>
            <person name="Jung J."/>
            <person name="Kim C.Y."/>
            <person name="Kim D.H."/>
            <person name="Kim S.W."/>
            <person name="Lee J."/>
        </authorList>
    </citation>
    <scope>NUCLEOTIDE SEQUENCE [LARGE SCALE GENOMIC DNA]</scope>
    <source>
        <strain evidence="3 4">HS21</strain>
    </source>
</reference>
<evidence type="ECO:0000313" key="4">
    <source>
        <dbReference type="Proteomes" id="UP000289856"/>
    </source>
</evidence>
<dbReference type="KEGG" id="cohn:KCTCHS21_10860"/>
<keyword evidence="1" id="KW-0378">Hydrolase</keyword>
<sequence>MFAVGAIVLLFSMVKVGAYLQDGYKNRKTYAEIRNVYYEPVRVQQLSSLPKPSEPIAQPQPSTAPLEKKFNVRFTDLVKRNEDIVGWITIEGTRIDYPVTQGEDNEFYLEHDVNKEENVAGSIFMDYRNNVGGFNRNFIIYGHDMKNKTMFADLVGYESRWNFENKATIEFDTIYGTGKWIIFSAYTTDSSFDYIKTDFASDEEYGAFLNEVKEKSLHHSDVEVSSKDTILTLSTCSSAFENARFVVHAKLIDQNGD</sequence>
<dbReference type="SUPFAM" id="SSF63817">
    <property type="entry name" value="Sortase"/>
    <property type="match status" value="1"/>
</dbReference>
<dbReference type="GO" id="GO:0016787">
    <property type="term" value="F:hydrolase activity"/>
    <property type="evidence" value="ECO:0007669"/>
    <property type="project" value="UniProtKB-KW"/>
</dbReference>
<dbReference type="InterPro" id="IPR023365">
    <property type="entry name" value="Sortase_dom-sf"/>
</dbReference>
<dbReference type="InterPro" id="IPR009835">
    <property type="entry name" value="SrtB"/>
</dbReference>
<organism evidence="3 4">
    <name type="scientific">Cohnella abietis</name>
    <dbReference type="NCBI Taxonomy" id="2507935"/>
    <lineage>
        <taxon>Bacteria</taxon>
        <taxon>Bacillati</taxon>
        <taxon>Bacillota</taxon>
        <taxon>Bacilli</taxon>
        <taxon>Bacillales</taxon>
        <taxon>Paenibacillaceae</taxon>
        <taxon>Cohnella</taxon>
    </lineage>
</organism>
<gene>
    <name evidence="3" type="ORF">KCTCHS21_10860</name>
</gene>
<dbReference type="NCBIfam" id="TIGR03064">
    <property type="entry name" value="sortase_srtB"/>
    <property type="match status" value="1"/>
</dbReference>
<dbReference type="AlphaFoldDB" id="A0A3T1D0Q3"/>
<evidence type="ECO:0000256" key="2">
    <source>
        <dbReference type="PIRSR" id="PIRSR605754-1"/>
    </source>
</evidence>
<feature type="active site" description="Proton donor/acceptor" evidence="2">
    <location>
        <position position="143"/>
    </location>
</feature>
<name>A0A3T1D0Q3_9BACL</name>
<dbReference type="CDD" id="cd05826">
    <property type="entry name" value="Sortase_B"/>
    <property type="match status" value="1"/>
</dbReference>
<dbReference type="Gene3D" id="2.40.260.10">
    <property type="entry name" value="Sortase"/>
    <property type="match status" value="1"/>
</dbReference>
<evidence type="ECO:0000313" key="3">
    <source>
        <dbReference type="EMBL" id="BBI31687.1"/>
    </source>
</evidence>
<dbReference type="EMBL" id="AP019400">
    <property type="protein sequence ID" value="BBI31687.1"/>
    <property type="molecule type" value="Genomic_DNA"/>
</dbReference>
<keyword evidence="4" id="KW-1185">Reference proteome</keyword>
<accession>A0A3T1D0Q3</accession>
<evidence type="ECO:0000256" key="1">
    <source>
        <dbReference type="ARBA" id="ARBA00022801"/>
    </source>
</evidence>
<dbReference type="Pfam" id="PF04203">
    <property type="entry name" value="Sortase"/>
    <property type="match status" value="1"/>
</dbReference>